<proteinExistence type="predicted"/>
<organism evidence="1 2">
    <name type="scientific">Vanilla planifolia</name>
    <name type="common">Vanilla</name>
    <dbReference type="NCBI Taxonomy" id="51239"/>
    <lineage>
        <taxon>Eukaryota</taxon>
        <taxon>Viridiplantae</taxon>
        <taxon>Streptophyta</taxon>
        <taxon>Embryophyta</taxon>
        <taxon>Tracheophyta</taxon>
        <taxon>Spermatophyta</taxon>
        <taxon>Magnoliopsida</taxon>
        <taxon>Liliopsida</taxon>
        <taxon>Asparagales</taxon>
        <taxon>Orchidaceae</taxon>
        <taxon>Vanilloideae</taxon>
        <taxon>Vanilleae</taxon>
        <taxon>Vanilla</taxon>
    </lineage>
</organism>
<accession>A0A835QJB4</accession>
<dbReference type="EMBL" id="JADCNM010000008">
    <property type="protein sequence ID" value="KAG0471976.1"/>
    <property type="molecule type" value="Genomic_DNA"/>
</dbReference>
<protein>
    <submittedName>
        <fullName evidence="1">Uncharacterized protein</fullName>
    </submittedName>
</protein>
<sequence>MSGMEVRARWRRLNCLSVMVDYRSGLERDRWLWTLAGLLGDWTGEEASRRRFIFSAGRSGRPMAASNTDKLLCKQECSIANEDTISQITSHHLLIPLYCCNTTSFPRFY</sequence>
<evidence type="ECO:0000313" key="1">
    <source>
        <dbReference type="EMBL" id="KAG0471976.1"/>
    </source>
</evidence>
<reference evidence="1 2" key="1">
    <citation type="journal article" date="2020" name="Nat. Food">
        <title>A phased Vanilla planifolia genome enables genetic improvement of flavour and production.</title>
        <authorList>
            <person name="Hasing T."/>
            <person name="Tang H."/>
            <person name="Brym M."/>
            <person name="Khazi F."/>
            <person name="Huang T."/>
            <person name="Chambers A.H."/>
        </authorList>
    </citation>
    <scope>NUCLEOTIDE SEQUENCE [LARGE SCALE GENOMIC DNA]</scope>
    <source>
        <tissue evidence="1">Leaf</tissue>
    </source>
</reference>
<evidence type="ECO:0000313" key="2">
    <source>
        <dbReference type="Proteomes" id="UP000639772"/>
    </source>
</evidence>
<dbReference type="AlphaFoldDB" id="A0A835QJB4"/>
<name>A0A835QJB4_VANPL</name>
<dbReference type="Proteomes" id="UP000639772">
    <property type="component" value="Unassembled WGS sequence"/>
</dbReference>
<comment type="caution">
    <text evidence="1">The sequence shown here is derived from an EMBL/GenBank/DDBJ whole genome shotgun (WGS) entry which is preliminary data.</text>
</comment>
<gene>
    <name evidence="1" type="ORF">HPP92_016522</name>
</gene>